<dbReference type="EMBL" id="HG740884">
    <property type="protein sequence ID" value="CDP20816.1"/>
    <property type="molecule type" value="Genomic_DNA"/>
</dbReference>
<dbReference type="Proteomes" id="UP000295252">
    <property type="component" value="Unassembled WGS sequence"/>
</dbReference>
<evidence type="ECO:0000313" key="1">
    <source>
        <dbReference type="EMBL" id="CDP20816.1"/>
    </source>
</evidence>
<dbReference type="InParanoid" id="A0A068VJC9"/>
<dbReference type="Gramene" id="CDP20816">
    <property type="protein sequence ID" value="CDP20816"/>
    <property type="gene ID" value="GSCOC_T00013637001"/>
</dbReference>
<reference evidence="2" key="1">
    <citation type="journal article" date="2014" name="Science">
        <title>The coffee genome provides insight into the convergent evolution of caffeine biosynthesis.</title>
        <authorList>
            <person name="Denoeud F."/>
            <person name="Carretero-Paulet L."/>
            <person name="Dereeper A."/>
            <person name="Droc G."/>
            <person name="Guyot R."/>
            <person name="Pietrella M."/>
            <person name="Zheng C."/>
            <person name="Alberti A."/>
            <person name="Anthony F."/>
            <person name="Aprea G."/>
            <person name="Aury J.M."/>
            <person name="Bento P."/>
            <person name="Bernard M."/>
            <person name="Bocs S."/>
            <person name="Campa C."/>
            <person name="Cenci A."/>
            <person name="Combes M.C."/>
            <person name="Crouzillat D."/>
            <person name="Da Silva C."/>
            <person name="Daddiego L."/>
            <person name="De Bellis F."/>
            <person name="Dussert S."/>
            <person name="Garsmeur O."/>
            <person name="Gayraud T."/>
            <person name="Guignon V."/>
            <person name="Jahn K."/>
            <person name="Jamilloux V."/>
            <person name="Joet T."/>
            <person name="Labadie K."/>
            <person name="Lan T."/>
            <person name="Leclercq J."/>
            <person name="Lepelley M."/>
            <person name="Leroy T."/>
            <person name="Li L.T."/>
            <person name="Librado P."/>
            <person name="Lopez L."/>
            <person name="Munoz A."/>
            <person name="Noel B."/>
            <person name="Pallavicini A."/>
            <person name="Perrotta G."/>
            <person name="Poncet V."/>
            <person name="Pot D."/>
            <person name="Priyono X."/>
            <person name="Rigoreau M."/>
            <person name="Rouard M."/>
            <person name="Rozas J."/>
            <person name="Tranchant-Dubreuil C."/>
            <person name="VanBuren R."/>
            <person name="Zhang Q."/>
            <person name="Andrade A.C."/>
            <person name="Argout X."/>
            <person name="Bertrand B."/>
            <person name="de Kochko A."/>
            <person name="Graziosi G."/>
            <person name="Henry R.J."/>
            <person name="Jayarama X."/>
            <person name="Ming R."/>
            <person name="Nagai C."/>
            <person name="Rounsley S."/>
            <person name="Sankoff D."/>
            <person name="Giuliano G."/>
            <person name="Albert V.A."/>
            <person name="Wincker P."/>
            <person name="Lashermes P."/>
        </authorList>
    </citation>
    <scope>NUCLEOTIDE SEQUENCE [LARGE SCALE GENOMIC DNA]</scope>
    <source>
        <strain evidence="2">cv. DH200-94</strain>
    </source>
</reference>
<dbReference type="AlphaFoldDB" id="A0A068VJC9"/>
<organism evidence="1 2">
    <name type="scientific">Coffea canephora</name>
    <name type="common">Robusta coffee</name>
    <dbReference type="NCBI Taxonomy" id="49390"/>
    <lineage>
        <taxon>Eukaryota</taxon>
        <taxon>Viridiplantae</taxon>
        <taxon>Streptophyta</taxon>
        <taxon>Embryophyta</taxon>
        <taxon>Tracheophyta</taxon>
        <taxon>Spermatophyta</taxon>
        <taxon>Magnoliopsida</taxon>
        <taxon>eudicotyledons</taxon>
        <taxon>Gunneridae</taxon>
        <taxon>Pentapetalae</taxon>
        <taxon>asterids</taxon>
        <taxon>lamiids</taxon>
        <taxon>Gentianales</taxon>
        <taxon>Rubiaceae</taxon>
        <taxon>Ixoroideae</taxon>
        <taxon>Gardenieae complex</taxon>
        <taxon>Bertiereae - Coffeeae clade</taxon>
        <taxon>Coffeeae</taxon>
        <taxon>Coffea</taxon>
    </lineage>
</organism>
<sequence length="48" mass="5357">MEHCCCIAFSFERTISTLVGLHLITNTNAITSLESHHCKYEAQIGETC</sequence>
<keyword evidence="2" id="KW-1185">Reference proteome</keyword>
<protein>
    <submittedName>
        <fullName evidence="1">DH200=94 genomic scaffold, scaffold_1800</fullName>
    </submittedName>
</protein>
<evidence type="ECO:0000313" key="2">
    <source>
        <dbReference type="Proteomes" id="UP000295252"/>
    </source>
</evidence>
<gene>
    <name evidence="1" type="ORF">GSCOC_T00013637001</name>
</gene>
<accession>A0A068VJC9</accession>
<name>A0A068VJC9_COFCA</name>
<proteinExistence type="predicted"/>